<organism evidence="1 2">
    <name type="scientific">Leptospira weilii serovar Topaz str. LT2116</name>
    <dbReference type="NCBI Taxonomy" id="1088540"/>
    <lineage>
        <taxon>Bacteria</taxon>
        <taxon>Pseudomonadati</taxon>
        <taxon>Spirochaetota</taxon>
        <taxon>Spirochaetia</taxon>
        <taxon>Leptospirales</taxon>
        <taxon>Leptospiraceae</taxon>
        <taxon>Leptospira</taxon>
    </lineage>
</organism>
<dbReference type="EMBL" id="AHOR02000035">
    <property type="protein sequence ID" value="EMF81362.1"/>
    <property type="molecule type" value="Genomic_DNA"/>
</dbReference>
<evidence type="ECO:0000313" key="1">
    <source>
        <dbReference type="EMBL" id="EMF81362.1"/>
    </source>
</evidence>
<reference evidence="1 2" key="1">
    <citation type="submission" date="2013-01" db="EMBL/GenBank/DDBJ databases">
        <authorList>
            <person name="Harkins D.M."/>
            <person name="Durkin A.S."/>
            <person name="Brinkac L.M."/>
            <person name="Haft D.H."/>
            <person name="Selengut J.D."/>
            <person name="Sanka R."/>
            <person name="DePew J."/>
            <person name="Purushe J."/>
            <person name="Tulsiani S.M."/>
            <person name="Graham G.C."/>
            <person name="Burns M.-A."/>
            <person name="Dohnt M.F."/>
            <person name="Smythe L.D."/>
            <person name="McKay D.B."/>
            <person name="Craig S.B."/>
            <person name="Vinetz J.M."/>
            <person name="Sutton G.G."/>
            <person name="Nierman W.C."/>
            <person name="Fouts D.E."/>
        </authorList>
    </citation>
    <scope>NUCLEOTIDE SEQUENCE [LARGE SCALE GENOMIC DNA]</scope>
    <source>
        <strain evidence="1 2">LT2116</strain>
    </source>
</reference>
<dbReference type="AlphaFoldDB" id="M3FLV5"/>
<protein>
    <submittedName>
        <fullName evidence="1">Uncharacterized protein</fullName>
    </submittedName>
</protein>
<sequence length="45" mass="5013">MKKLKAQRFLVSSPSAKGALWKREFYRGFVVIPTDLPSSNPSNCG</sequence>
<accession>M3FLV5</accession>
<comment type="caution">
    <text evidence="1">The sequence shown here is derived from an EMBL/GenBank/DDBJ whole genome shotgun (WGS) entry which is preliminary data.</text>
</comment>
<dbReference type="Proteomes" id="UP000011770">
    <property type="component" value="Unassembled WGS sequence"/>
</dbReference>
<evidence type="ECO:0000313" key="2">
    <source>
        <dbReference type="Proteomes" id="UP000011770"/>
    </source>
</evidence>
<proteinExistence type="predicted"/>
<gene>
    <name evidence="1" type="ORF">LEP1GSC188_5087</name>
</gene>
<name>M3FLV5_9LEPT</name>